<feature type="region of interest" description="Disordered" evidence="1">
    <location>
        <begin position="36"/>
        <end position="56"/>
    </location>
</feature>
<accession>A0AAV4XZF7</accession>
<gene>
    <name evidence="2" type="ORF">CEXT_563021</name>
</gene>
<name>A0AAV4XZF7_CAEEX</name>
<feature type="compositionally biased region" description="Polar residues" evidence="1">
    <location>
        <begin position="44"/>
        <end position="53"/>
    </location>
</feature>
<reference evidence="2 3" key="1">
    <citation type="submission" date="2021-06" db="EMBL/GenBank/DDBJ databases">
        <title>Caerostris extrusa draft genome.</title>
        <authorList>
            <person name="Kono N."/>
            <person name="Arakawa K."/>
        </authorList>
    </citation>
    <scope>NUCLEOTIDE SEQUENCE [LARGE SCALE GENOMIC DNA]</scope>
</reference>
<comment type="caution">
    <text evidence="2">The sequence shown here is derived from an EMBL/GenBank/DDBJ whole genome shotgun (WGS) entry which is preliminary data.</text>
</comment>
<evidence type="ECO:0000256" key="1">
    <source>
        <dbReference type="SAM" id="MobiDB-lite"/>
    </source>
</evidence>
<evidence type="ECO:0000313" key="3">
    <source>
        <dbReference type="Proteomes" id="UP001054945"/>
    </source>
</evidence>
<dbReference type="EMBL" id="BPLR01018447">
    <property type="protein sequence ID" value="GIY99683.1"/>
    <property type="molecule type" value="Genomic_DNA"/>
</dbReference>
<protein>
    <recommendedName>
        <fullName evidence="4">Ycf15</fullName>
    </recommendedName>
</protein>
<sequence>MDPILLGGWDEAEVEGITWSRMKCINWNKENRKKDFYTERNSPEKSSAFSGGTQRPVERKIYNRSEPIKGISLSVKARIRSRYKMLFYSRQSGSYGLSGSLTCLLLAEKG</sequence>
<evidence type="ECO:0000313" key="2">
    <source>
        <dbReference type="EMBL" id="GIY99683.1"/>
    </source>
</evidence>
<evidence type="ECO:0008006" key="4">
    <source>
        <dbReference type="Google" id="ProtNLM"/>
    </source>
</evidence>
<dbReference type="AlphaFoldDB" id="A0AAV4XZF7"/>
<proteinExistence type="predicted"/>
<dbReference type="Proteomes" id="UP001054945">
    <property type="component" value="Unassembled WGS sequence"/>
</dbReference>
<keyword evidence="3" id="KW-1185">Reference proteome</keyword>
<organism evidence="2 3">
    <name type="scientific">Caerostris extrusa</name>
    <name type="common">Bark spider</name>
    <name type="synonym">Caerostris bankana</name>
    <dbReference type="NCBI Taxonomy" id="172846"/>
    <lineage>
        <taxon>Eukaryota</taxon>
        <taxon>Metazoa</taxon>
        <taxon>Ecdysozoa</taxon>
        <taxon>Arthropoda</taxon>
        <taxon>Chelicerata</taxon>
        <taxon>Arachnida</taxon>
        <taxon>Araneae</taxon>
        <taxon>Araneomorphae</taxon>
        <taxon>Entelegynae</taxon>
        <taxon>Araneoidea</taxon>
        <taxon>Araneidae</taxon>
        <taxon>Caerostris</taxon>
    </lineage>
</organism>